<dbReference type="Pfam" id="PF19054">
    <property type="entry name" value="DUF5753"/>
    <property type="match status" value="1"/>
</dbReference>
<organism evidence="2 3">
    <name type="scientific">Embleya scabrispora</name>
    <dbReference type="NCBI Taxonomy" id="159449"/>
    <lineage>
        <taxon>Bacteria</taxon>
        <taxon>Bacillati</taxon>
        <taxon>Actinomycetota</taxon>
        <taxon>Actinomycetes</taxon>
        <taxon>Kitasatosporales</taxon>
        <taxon>Streptomycetaceae</taxon>
        <taxon>Embleya</taxon>
    </lineage>
</organism>
<dbReference type="OrthoDB" id="4966777at2"/>
<dbReference type="GO" id="GO:0003677">
    <property type="term" value="F:DNA binding"/>
    <property type="evidence" value="ECO:0007669"/>
    <property type="project" value="InterPro"/>
</dbReference>
<dbReference type="STRING" id="159449.B4N89_13340"/>
<dbReference type="Gene3D" id="1.10.260.40">
    <property type="entry name" value="lambda repressor-like DNA-binding domains"/>
    <property type="match status" value="1"/>
</dbReference>
<evidence type="ECO:0000313" key="3">
    <source>
        <dbReference type="Proteomes" id="UP000190037"/>
    </source>
</evidence>
<dbReference type="SUPFAM" id="SSF47413">
    <property type="entry name" value="lambda repressor-like DNA-binding domains"/>
    <property type="match status" value="1"/>
</dbReference>
<dbReference type="CDD" id="cd00093">
    <property type="entry name" value="HTH_XRE"/>
    <property type="match status" value="1"/>
</dbReference>
<sequence>MVGRVRRVNKGQLGAALRAVRKASGKEAKTVARSALMSQSKLSKIENARLTPSVTDVERILVAIGVSADIRHEYLEAAREAASETTALRHLKRVGAHKGQQALQALDAQMSLLRLFQPALVPGLLQTPEYIHAILSRHGLGEDVLARTVSGRLERQQILHDTTKSLRFVITEPVLRWRIVSAGMMAGQIDRIVSVSRLDNVDIRLVPMNAPQTDIANHSFVIRDDRMVTLETMHATIVVTDPRDIDVYVRKFEDFAAKALCDEHMRSALEGIRDEFLREREIDR</sequence>
<dbReference type="InterPro" id="IPR043917">
    <property type="entry name" value="DUF5753"/>
</dbReference>
<accession>A0A1T3NY81</accession>
<reference evidence="2 3" key="1">
    <citation type="submission" date="2017-03" db="EMBL/GenBank/DDBJ databases">
        <title>Draft genome sequence of Streptomyces scabrisporus NF3, endophyte isolated from Amphipterygium adstringens.</title>
        <authorList>
            <person name="Vazquez M."/>
            <person name="Ceapa C.D."/>
            <person name="Rodriguez Luna D."/>
            <person name="Sanchez Esquivel S."/>
        </authorList>
    </citation>
    <scope>NUCLEOTIDE SEQUENCE [LARGE SCALE GENOMIC DNA]</scope>
    <source>
        <strain evidence="2 3">NF3</strain>
    </source>
</reference>
<feature type="domain" description="HTH cro/C1-type" evidence="1">
    <location>
        <begin position="17"/>
        <end position="71"/>
    </location>
</feature>
<name>A0A1T3NY81_9ACTN</name>
<keyword evidence="3" id="KW-1185">Reference proteome</keyword>
<dbReference type="Pfam" id="PF13560">
    <property type="entry name" value="HTH_31"/>
    <property type="match status" value="1"/>
</dbReference>
<protein>
    <submittedName>
        <fullName evidence="2">Transcriptional regulator</fullName>
    </submittedName>
</protein>
<evidence type="ECO:0000313" key="2">
    <source>
        <dbReference type="EMBL" id="OPC81788.1"/>
    </source>
</evidence>
<dbReference type="SMART" id="SM00530">
    <property type="entry name" value="HTH_XRE"/>
    <property type="match status" value="1"/>
</dbReference>
<dbReference type="AlphaFoldDB" id="A0A1T3NY81"/>
<evidence type="ECO:0000259" key="1">
    <source>
        <dbReference type="PROSITE" id="PS50943"/>
    </source>
</evidence>
<dbReference type="InterPro" id="IPR001387">
    <property type="entry name" value="Cro/C1-type_HTH"/>
</dbReference>
<gene>
    <name evidence="2" type="ORF">B4N89_13340</name>
</gene>
<dbReference type="Proteomes" id="UP000190037">
    <property type="component" value="Unassembled WGS sequence"/>
</dbReference>
<dbReference type="EMBL" id="MWQN01000001">
    <property type="protein sequence ID" value="OPC81788.1"/>
    <property type="molecule type" value="Genomic_DNA"/>
</dbReference>
<proteinExistence type="predicted"/>
<dbReference type="PROSITE" id="PS50943">
    <property type="entry name" value="HTH_CROC1"/>
    <property type="match status" value="1"/>
</dbReference>
<dbReference type="InterPro" id="IPR010982">
    <property type="entry name" value="Lambda_DNA-bd_dom_sf"/>
</dbReference>
<comment type="caution">
    <text evidence="2">The sequence shown here is derived from an EMBL/GenBank/DDBJ whole genome shotgun (WGS) entry which is preliminary data.</text>
</comment>